<evidence type="ECO:0000313" key="3">
    <source>
        <dbReference type="EMBL" id="KIM91971.1"/>
    </source>
</evidence>
<reference evidence="3 4" key="1">
    <citation type="submission" date="2014-04" db="EMBL/GenBank/DDBJ databases">
        <authorList>
            <consortium name="DOE Joint Genome Institute"/>
            <person name="Kuo A."/>
            <person name="Tarkka M."/>
            <person name="Buscot F."/>
            <person name="Kohler A."/>
            <person name="Nagy L.G."/>
            <person name="Floudas D."/>
            <person name="Copeland A."/>
            <person name="Barry K.W."/>
            <person name="Cichocki N."/>
            <person name="Veneault-Fourrey C."/>
            <person name="LaButti K."/>
            <person name="Lindquist E.A."/>
            <person name="Lipzen A."/>
            <person name="Lundell T."/>
            <person name="Morin E."/>
            <person name="Murat C."/>
            <person name="Sun H."/>
            <person name="Tunlid A."/>
            <person name="Henrissat B."/>
            <person name="Grigoriev I.V."/>
            <person name="Hibbett D.S."/>
            <person name="Martin F."/>
            <person name="Nordberg H.P."/>
            <person name="Cantor M.N."/>
            <person name="Hua S.X."/>
        </authorList>
    </citation>
    <scope>NUCLEOTIDE SEQUENCE [LARGE SCALE GENOMIC DNA]</scope>
    <source>
        <strain evidence="3 4">F 1598</strain>
    </source>
</reference>
<dbReference type="Proteomes" id="UP000054166">
    <property type="component" value="Unassembled WGS sequence"/>
</dbReference>
<dbReference type="GO" id="GO:0016810">
    <property type="term" value="F:hydrolase activity, acting on carbon-nitrogen (but not peptide) bonds"/>
    <property type="evidence" value="ECO:0007669"/>
    <property type="project" value="InterPro"/>
</dbReference>
<accession>A0A0C3GN58</accession>
<reference evidence="4" key="2">
    <citation type="submission" date="2015-01" db="EMBL/GenBank/DDBJ databases">
        <title>Evolutionary Origins and Diversification of the Mycorrhizal Mutualists.</title>
        <authorList>
            <consortium name="DOE Joint Genome Institute"/>
            <consortium name="Mycorrhizal Genomics Consortium"/>
            <person name="Kohler A."/>
            <person name="Kuo A."/>
            <person name="Nagy L.G."/>
            <person name="Floudas D."/>
            <person name="Copeland A."/>
            <person name="Barry K.W."/>
            <person name="Cichocki N."/>
            <person name="Veneault-Fourrey C."/>
            <person name="LaButti K."/>
            <person name="Lindquist E.A."/>
            <person name="Lipzen A."/>
            <person name="Lundell T."/>
            <person name="Morin E."/>
            <person name="Murat C."/>
            <person name="Riley R."/>
            <person name="Ohm R."/>
            <person name="Sun H."/>
            <person name="Tunlid A."/>
            <person name="Henrissat B."/>
            <person name="Grigoriev I.V."/>
            <person name="Hibbett D.S."/>
            <person name="Martin F."/>
        </authorList>
    </citation>
    <scope>NUCLEOTIDE SEQUENCE [LARGE SCALE GENOMIC DNA]</scope>
    <source>
        <strain evidence="4">F 1598</strain>
    </source>
</reference>
<keyword evidence="4" id="KW-1185">Reference proteome</keyword>
<organism evidence="3 4">
    <name type="scientific">Piloderma croceum (strain F 1598)</name>
    <dbReference type="NCBI Taxonomy" id="765440"/>
    <lineage>
        <taxon>Eukaryota</taxon>
        <taxon>Fungi</taxon>
        <taxon>Dikarya</taxon>
        <taxon>Basidiomycota</taxon>
        <taxon>Agaricomycotina</taxon>
        <taxon>Agaricomycetes</taxon>
        <taxon>Agaricomycetidae</taxon>
        <taxon>Atheliales</taxon>
        <taxon>Atheliaceae</taxon>
        <taxon>Piloderma</taxon>
    </lineage>
</organism>
<dbReference type="EMBL" id="KN832970">
    <property type="protein sequence ID" value="KIM91971.1"/>
    <property type="molecule type" value="Genomic_DNA"/>
</dbReference>
<gene>
    <name evidence="3" type="ORF">PILCRDRAFT_809968</name>
</gene>
<dbReference type="HOGENOM" id="CLU_009942_1_1_1"/>
<dbReference type="Gene3D" id="3.20.20.140">
    <property type="entry name" value="Metal-dependent hydrolases"/>
    <property type="match status" value="1"/>
</dbReference>
<dbReference type="InterPro" id="IPR013108">
    <property type="entry name" value="Amidohydro_3"/>
</dbReference>
<feature type="region of interest" description="Disordered" evidence="1">
    <location>
        <begin position="1"/>
        <end position="25"/>
    </location>
</feature>
<dbReference type="InterPro" id="IPR011059">
    <property type="entry name" value="Metal-dep_hydrolase_composite"/>
</dbReference>
<name>A0A0C3GN58_PILCF</name>
<dbReference type="CDD" id="cd01300">
    <property type="entry name" value="YtcJ_like"/>
    <property type="match status" value="1"/>
</dbReference>
<evidence type="ECO:0000256" key="1">
    <source>
        <dbReference type="SAM" id="MobiDB-lite"/>
    </source>
</evidence>
<dbReference type="SUPFAM" id="SSF51556">
    <property type="entry name" value="Metallo-dependent hydrolases"/>
    <property type="match status" value="1"/>
</dbReference>
<dbReference type="Gene3D" id="2.30.40.10">
    <property type="entry name" value="Urease, subunit C, domain 1"/>
    <property type="match status" value="1"/>
</dbReference>
<dbReference type="Pfam" id="PF07969">
    <property type="entry name" value="Amidohydro_3"/>
    <property type="match status" value="1"/>
</dbReference>
<feature type="domain" description="Amidohydrolase 3" evidence="2">
    <location>
        <begin position="141"/>
        <end position="621"/>
    </location>
</feature>
<dbReference type="AlphaFoldDB" id="A0A0C3GN58"/>
<dbReference type="STRING" id="765440.A0A0C3GN58"/>
<protein>
    <recommendedName>
        <fullName evidence="2">Amidohydrolase 3 domain-containing protein</fullName>
    </recommendedName>
</protein>
<dbReference type="OrthoDB" id="3501663at2759"/>
<dbReference type="SUPFAM" id="SSF51338">
    <property type="entry name" value="Composite domain of metallo-dependent hydrolases"/>
    <property type="match status" value="1"/>
</dbReference>
<evidence type="ECO:0000259" key="2">
    <source>
        <dbReference type="Pfam" id="PF07969"/>
    </source>
</evidence>
<dbReference type="PANTHER" id="PTHR22642:SF2">
    <property type="entry name" value="PROTEIN LONG AFTER FAR-RED 3"/>
    <property type="match status" value="1"/>
</dbReference>
<sequence>MANLRKRHLSQANGHGNREPLENSDQCLVGPEISTPLSYRTYVVLASVALSCAAIFLYNKLQQPPLPESYAVCSRTGNRLYTVDDEGSRVQCLAVHNSLIIATGSLDEVKERWNNHDFAVQETNALGNMFRPPLLVRYIDEGSIIIPGMSDSHAHILEYGASRMMDLEGAKTIEGCVAAVRCFILSHPDVKNDTSKFIEGWGWDHTSWPAEEWPTAADFDKDLIVQGRPVVLQSKDGHALWVSSSVIQLSLPFPTTIEGGMIVRDSSGKPIGVFIDNAQELIKKPDLTDADLERRFAITVERAVASGLTSIHDAGFDPMSLEFFKRQAEASKLPIRIYGMTYFDENGEYWGNKSKPIINGGNGRLGARSVKIFADGALRSGGAALHEPYSDNPGFCGVMRLETHVLNSVVPRFLRDGWQVNIHAVGDRANGIVLDTFEAALMGVNVTASRPRIEHCQIMTRADMARLGKLGVIASVQPTHAISDMWYAQDRLGPERVKGLYAFRSLLDSGARISFGSDAPVEDLNPLSGFYAATTRLSPSGQSPHGPDGWFPEQRLTRDEALRGMTIDPAYASFTESTLGSLAPGKIADFVVLSQDIMSIPTNQILRTKVVATVIDGRPIYGGI</sequence>
<evidence type="ECO:0000313" key="4">
    <source>
        <dbReference type="Proteomes" id="UP000054166"/>
    </source>
</evidence>
<dbReference type="Gene3D" id="3.10.310.70">
    <property type="match status" value="1"/>
</dbReference>
<dbReference type="InterPro" id="IPR032466">
    <property type="entry name" value="Metal_Hydrolase"/>
</dbReference>
<dbReference type="InParanoid" id="A0A0C3GN58"/>
<dbReference type="InterPro" id="IPR033932">
    <property type="entry name" value="YtcJ-like"/>
</dbReference>
<proteinExistence type="predicted"/>
<dbReference type="PANTHER" id="PTHR22642">
    <property type="entry name" value="IMIDAZOLONEPROPIONASE"/>
    <property type="match status" value="1"/>
</dbReference>